<keyword evidence="1" id="KW-0479">Metal-binding</keyword>
<dbReference type="OrthoDB" id="9784009at2"/>
<dbReference type="InterPro" id="IPR044528">
    <property type="entry name" value="POD-like_MBL-fold"/>
</dbReference>
<dbReference type="Gene3D" id="3.40.250.10">
    <property type="entry name" value="Rhodanese-like domain"/>
    <property type="match status" value="2"/>
</dbReference>
<sequence length="443" mass="49891">MYFKSFFNQPLAQMSYLVGCQKTGEAILIDPLRDLTPYIEAAEKENLSINYVTETHIHADFASGLREAAVILNAQAFVSGHGGDDWKYKQLPDQAVTLTDGYVIKIGNVKLEVIHTPGHTPESISFLLTDHHSKAPMGLFTGDFMFVGDVGRPDLLETAAGMKNTTALGAKQMFASIGKIKNLPDYLQIWPGHGAGSACGKSLGAVPMSTLGYEKENNWAFQYNDEDQFIDALISEQPEPPYYFKEMKHINRDGVNLYNNDIIAPISKLNSLALTIDLRQKELFSENMSNGINIPYNKKFIGFVGWYLDYDMELQFIGDYEEVQKAAAELKLIGFDRVSGYMPTNKIRGKRYEQIEPEVFKSLDKKINILDVRTDQEWNDSHFDEAAHLHYGKLLNETVPYEKDQTIYVHCQSGVRSAIAISVLKKQGYDHVINIKDGYSAIR</sequence>
<dbReference type="FunFam" id="3.60.15.10:FF:000030">
    <property type="entry name" value="Metallo-beta-lactamase family protein"/>
    <property type="match status" value="1"/>
</dbReference>
<dbReference type="InterPro" id="IPR001279">
    <property type="entry name" value="Metallo-B-lactamas"/>
</dbReference>
<dbReference type="CDD" id="cd00158">
    <property type="entry name" value="RHOD"/>
    <property type="match status" value="1"/>
</dbReference>
<dbReference type="Proteomes" id="UP000294802">
    <property type="component" value="Unassembled WGS sequence"/>
</dbReference>
<dbReference type="PANTHER" id="PTHR43084">
    <property type="entry name" value="PERSULFIDE DIOXYGENASE ETHE1"/>
    <property type="match status" value="1"/>
</dbReference>
<evidence type="ECO:0000313" key="3">
    <source>
        <dbReference type="EMBL" id="TDM12727.1"/>
    </source>
</evidence>
<dbReference type="SMART" id="SM00450">
    <property type="entry name" value="RHOD"/>
    <property type="match status" value="1"/>
</dbReference>
<dbReference type="SUPFAM" id="SSF52821">
    <property type="entry name" value="Rhodanese/Cell cycle control phosphatase"/>
    <property type="match status" value="1"/>
</dbReference>
<dbReference type="SMART" id="SM00849">
    <property type="entry name" value="Lactamase_B"/>
    <property type="match status" value="1"/>
</dbReference>
<proteinExistence type="predicted"/>
<keyword evidence="4" id="KW-1185">Reference proteome</keyword>
<dbReference type="GO" id="GO:0046872">
    <property type="term" value="F:metal ion binding"/>
    <property type="evidence" value="ECO:0007669"/>
    <property type="project" value="UniProtKB-KW"/>
</dbReference>
<dbReference type="GO" id="GO:0070813">
    <property type="term" value="P:hydrogen sulfide metabolic process"/>
    <property type="evidence" value="ECO:0007669"/>
    <property type="project" value="TreeGrafter"/>
</dbReference>
<dbReference type="CDD" id="cd07724">
    <property type="entry name" value="POD-like_MBL-fold"/>
    <property type="match status" value="1"/>
</dbReference>
<keyword evidence="3" id="KW-0378">Hydrolase</keyword>
<dbReference type="InterPro" id="IPR036873">
    <property type="entry name" value="Rhodanese-like_dom_sf"/>
</dbReference>
<dbReference type="SUPFAM" id="SSF56281">
    <property type="entry name" value="Metallo-hydrolase/oxidoreductase"/>
    <property type="match status" value="1"/>
</dbReference>
<evidence type="ECO:0000256" key="1">
    <source>
        <dbReference type="ARBA" id="ARBA00022723"/>
    </source>
</evidence>
<gene>
    <name evidence="3" type="ORF">ERX29_01610</name>
</gene>
<reference evidence="3 4" key="1">
    <citation type="submission" date="2019-01" db="EMBL/GenBank/DDBJ databases">
        <title>Draft genome sequences of the type strains of six Macrococcus species.</title>
        <authorList>
            <person name="Mazhar S."/>
            <person name="Altermann E."/>
            <person name="Hill C."/>
            <person name="Mcauliffe O."/>
        </authorList>
    </citation>
    <scope>NUCLEOTIDE SEQUENCE [LARGE SCALE GENOMIC DNA]</scope>
    <source>
        <strain evidence="3 4">CCM4815</strain>
    </source>
</reference>
<dbReference type="PANTHER" id="PTHR43084:SF1">
    <property type="entry name" value="PERSULFIDE DIOXYGENASE ETHE1, MITOCHONDRIAL"/>
    <property type="match status" value="1"/>
</dbReference>
<dbReference type="GO" id="GO:0006749">
    <property type="term" value="P:glutathione metabolic process"/>
    <property type="evidence" value="ECO:0007669"/>
    <property type="project" value="InterPro"/>
</dbReference>
<dbReference type="InterPro" id="IPR001763">
    <property type="entry name" value="Rhodanese-like_dom"/>
</dbReference>
<name>A0A4R6BWD0_9STAP</name>
<dbReference type="PROSITE" id="PS50206">
    <property type="entry name" value="RHODANESE_3"/>
    <property type="match status" value="1"/>
</dbReference>
<dbReference type="GO" id="GO:0050313">
    <property type="term" value="F:sulfur dioxygenase activity"/>
    <property type="evidence" value="ECO:0007669"/>
    <property type="project" value="InterPro"/>
</dbReference>
<dbReference type="Gene3D" id="3.60.15.10">
    <property type="entry name" value="Ribonuclease Z/Hydroxyacylglutathione hydrolase-like"/>
    <property type="match status" value="1"/>
</dbReference>
<dbReference type="EMBL" id="SCWB01000002">
    <property type="protein sequence ID" value="TDM12727.1"/>
    <property type="molecule type" value="Genomic_DNA"/>
</dbReference>
<evidence type="ECO:0000313" key="4">
    <source>
        <dbReference type="Proteomes" id="UP000294802"/>
    </source>
</evidence>
<organism evidence="3 4">
    <name type="scientific">Macrococcus lamae</name>
    <dbReference type="NCBI Taxonomy" id="198484"/>
    <lineage>
        <taxon>Bacteria</taxon>
        <taxon>Bacillati</taxon>
        <taxon>Bacillota</taxon>
        <taxon>Bacilli</taxon>
        <taxon>Bacillales</taxon>
        <taxon>Staphylococcaceae</taxon>
        <taxon>Macrococcus</taxon>
    </lineage>
</organism>
<dbReference type="RefSeq" id="WP_133442942.1">
    <property type="nucleotide sequence ID" value="NZ_SCWB01000002.1"/>
</dbReference>
<feature type="domain" description="Rhodanese" evidence="2">
    <location>
        <begin position="363"/>
        <end position="443"/>
    </location>
</feature>
<dbReference type="InterPro" id="IPR051682">
    <property type="entry name" value="Mito_Persulfide_Diox"/>
</dbReference>
<accession>A0A4R6BWD0</accession>
<dbReference type="Pfam" id="PF00581">
    <property type="entry name" value="Rhodanese"/>
    <property type="match status" value="1"/>
</dbReference>
<dbReference type="AlphaFoldDB" id="A0A4R6BWD0"/>
<dbReference type="InterPro" id="IPR036866">
    <property type="entry name" value="RibonucZ/Hydroxyglut_hydro"/>
</dbReference>
<protein>
    <submittedName>
        <fullName evidence="3">MBL fold metallo-hydrolase</fullName>
    </submittedName>
</protein>
<evidence type="ECO:0000259" key="2">
    <source>
        <dbReference type="PROSITE" id="PS50206"/>
    </source>
</evidence>
<dbReference type="GO" id="GO:0016787">
    <property type="term" value="F:hydrolase activity"/>
    <property type="evidence" value="ECO:0007669"/>
    <property type="project" value="UniProtKB-KW"/>
</dbReference>
<dbReference type="Pfam" id="PF00753">
    <property type="entry name" value="Lactamase_B"/>
    <property type="match status" value="1"/>
</dbReference>
<comment type="caution">
    <text evidence="3">The sequence shown here is derived from an EMBL/GenBank/DDBJ whole genome shotgun (WGS) entry which is preliminary data.</text>
</comment>